<dbReference type="PANTHER" id="PTHR34105:SF1">
    <property type="entry name" value="PROLINE-, GLUTAMIC ACID- AND LEUCINE-RICH PROTEIN 1"/>
    <property type="match status" value="1"/>
</dbReference>
<accession>A0A5C3MR03</accession>
<reference evidence="7 8" key="1">
    <citation type="journal article" date="2019" name="Nat. Ecol. Evol.">
        <title>Megaphylogeny resolves global patterns of mushroom evolution.</title>
        <authorList>
            <person name="Varga T."/>
            <person name="Krizsan K."/>
            <person name="Foldi C."/>
            <person name="Dima B."/>
            <person name="Sanchez-Garcia M."/>
            <person name="Sanchez-Ramirez S."/>
            <person name="Szollosi G.J."/>
            <person name="Szarkandi J.G."/>
            <person name="Papp V."/>
            <person name="Albert L."/>
            <person name="Andreopoulos W."/>
            <person name="Angelini C."/>
            <person name="Antonin V."/>
            <person name="Barry K.W."/>
            <person name="Bougher N.L."/>
            <person name="Buchanan P."/>
            <person name="Buyck B."/>
            <person name="Bense V."/>
            <person name="Catcheside P."/>
            <person name="Chovatia M."/>
            <person name="Cooper J."/>
            <person name="Damon W."/>
            <person name="Desjardin D."/>
            <person name="Finy P."/>
            <person name="Geml J."/>
            <person name="Haridas S."/>
            <person name="Hughes K."/>
            <person name="Justo A."/>
            <person name="Karasinski D."/>
            <person name="Kautmanova I."/>
            <person name="Kiss B."/>
            <person name="Kocsube S."/>
            <person name="Kotiranta H."/>
            <person name="LaButti K.M."/>
            <person name="Lechner B.E."/>
            <person name="Liimatainen K."/>
            <person name="Lipzen A."/>
            <person name="Lukacs Z."/>
            <person name="Mihaltcheva S."/>
            <person name="Morgado L.N."/>
            <person name="Niskanen T."/>
            <person name="Noordeloos M.E."/>
            <person name="Ohm R.A."/>
            <person name="Ortiz-Santana B."/>
            <person name="Ovrebo C."/>
            <person name="Racz N."/>
            <person name="Riley R."/>
            <person name="Savchenko A."/>
            <person name="Shiryaev A."/>
            <person name="Soop K."/>
            <person name="Spirin V."/>
            <person name="Szebenyi C."/>
            <person name="Tomsovsky M."/>
            <person name="Tulloss R.E."/>
            <person name="Uehling J."/>
            <person name="Grigoriev I.V."/>
            <person name="Vagvolgyi C."/>
            <person name="Papp T."/>
            <person name="Martin F.M."/>
            <person name="Miettinen O."/>
            <person name="Hibbett D.S."/>
            <person name="Nagy L.G."/>
        </authorList>
    </citation>
    <scope>NUCLEOTIDE SEQUENCE [LARGE SCALE GENOMIC DNA]</scope>
    <source>
        <strain evidence="7 8">CBS 166.37</strain>
    </source>
</reference>
<dbReference type="PANTHER" id="PTHR34105">
    <property type="entry name" value="PROLINE-, GLUTAMIC ACID- AND LEUCINE-RICH PROTEIN 1"/>
    <property type="match status" value="1"/>
</dbReference>
<sequence length="727" mass="79649">MQAAEHLKLLLQLQLASDPSAVLHLSYVLSTLTPQCFFPSSHLSKWTTRINALMHSKDPGARWAGLCLAHKTSVYSRTVMIEFAHTWLGVAIPMLLKSEPLPTLKAAIRLTRTIFSSAIEVSEFQRQVSTPNVPKFSSALISLAEKYSDLELKVACLETLTKLIPLYPTTNRSSHSALSALCLRFLNGSAPAPTDGRLLKAASSLYATLHLTGGKVGAANIWRKSLDETLSFAWGAFLSVRTTFPSEVRNAINGLAITNDDPISSISLNLDRLRCSVVILNDLLSATTHRPVQVPVGYLVKLIAALLMCDGEEKIEGFIDAEIRAMEVSLVPSLWEFGCQMLMCLAECVQYHLDPYLSRLASMIAFRLEQNMETTKRLSFLDALNTLLIHCHTLNSPLIPTRLAKAVLPSLSVVLTSAPDAPSLYGNVMSTKDKKGKKKARNYEGEEVFKVSREVVCQTSDDGKVLLAALRAIELLLHNPNLSAALHSLTSRILLAMLLALPKMSPALLSVDPSLYSVVYQRVQTICIELSIGTTSVMGKGLPLIIEDVLTDGQATYSQRMFDLLLHPRIPPLVRSMPHVEALSLFHVEESQEEIDAREALELSTSKPKPTTITQDITMEDHSASTAAPVIPNETQTPIIPAVSAPLAFSANVPGKFQDIQQMTASAIPMEMDPIRSLAEPLVEVTTKKAVYSQVSISQTRTIHAPIEDDDDEDMPTINTESDSEED</sequence>
<dbReference type="Proteomes" id="UP000308652">
    <property type="component" value="Unassembled WGS sequence"/>
</dbReference>
<dbReference type="EMBL" id="ML213591">
    <property type="protein sequence ID" value="TFK43691.1"/>
    <property type="molecule type" value="Genomic_DNA"/>
</dbReference>
<dbReference type="AlphaFoldDB" id="A0A5C3MR03"/>
<dbReference type="GO" id="GO:0005634">
    <property type="term" value="C:nucleus"/>
    <property type="evidence" value="ECO:0007669"/>
    <property type="project" value="UniProtKB-SubCell"/>
</dbReference>
<evidence type="ECO:0000256" key="1">
    <source>
        <dbReference type="ARBA" id="ARBA00004123"/>
    </source>
</evidence>
<evidence type="ECO:0000259" key="6">
    <source>
        <dbReference type="Pfam" id="PF08167"/>
    </source>
</evidence>
<evidence type="ECO:0000313" key="8">
    <source>
        <dbReference type="Proteomes" id="UP000308652"/>
    </source>
</evidence>
<evidence type="ECO:0000313" key="7">
    <source>
        <dbReference type="EMBL" id="TFK43691.1"/>
    </source>
</evidence>
<keyword evidence="4" id="KW-0539">Nucleus</keyword>
<evidence type="ECO:0000256" key="4">
    <source>
        <dbReference type="ARBA" id="ARBA00023242"/>
    </source>
</evidence>
<evidence type="ECO:0000256" key="2">
    <source>
        <dbReference type="ARBA" id="ARBA00010511"/>
    </source>
</evidence>
<feature type="region of interest" description="Disordered" evidence="5">
    <location>
        <begin position="702"/>
        <end position="727"/>
    </location>
</feature>
<keyword evidence="8" id="KW-1185">Reference proteome</keyword>
<name>A0A5C3MR03_9AGAR</name>
<dbReference type="InterPro" id="IPR016024">
    <property type="entry name" value="ARM-type_fold"/>
</dbReference>
<evidence type="ECO:0000256" key="3">
    <source>
        <dbReference type="ARBA" id="ARBA00021502"/>
    </source>
</evidence>
<comment type="subcellular location">
    <subcellularLocation>
        <location evidence="1">Nucleus</location>
    </subcellularLocation>
</comment>
<dbReference type="GO" id="GO:0006364">
    <property type="term" value="P:rRNA processing"/>
    <property type="evidence" value="ECO:0007669"/>
    <property type="project" value="TreeGrafter"/>
</dbReference>
<evidence type="ECO:0000256" key="5">
    <source>
        <dbReference type="SAM" id="MobiDB-lite"/>
    </source>
</evidence>
<organism evidence="7 8">
    <name type="scientific">Crucibulum laeve</name>
    <dbReference type="NCBI Taxonomy" id="68775"/>
    <lineage>
        <taxon>Eukaryota</taxon>
        <taxon>Fungi</taxon>
        <taxon>Dikarya</taxon>
        <taxon>Basidiomycota</taxon>
        <taxon>Agaricomycotina</taxon>
        <taxon>Agaricomycetes</taxon>
        <taxon>Agaricomycetidae</taxon>
        <taxon>Agaricales</taxon>
        <taxon>Agaricineae</taxon>
        <taxon>Nidulariaceae</taxon>
        <taxon>Crucibulum</taxon>
    </lineage>
</organism>
<dbReference type="STRING" id="68775.A0A5C3MR03"/>
<feature type="domain" description="Pre-rRNA-processing protein RIX1 N-terminal" evidence="6">
    <location>
        <begin position="9"/>
        <end position="191"/>
    </location>
</feature>
<proteinExistence type="inferred from homology"/>
<dbReference type="InterPro" id="IPR012583">
    <property type="entry name" value="RIX1_N"/>
</dbReference>
<comment type="similarity">
    <text evidence="2">Belongs to the RIX1/PELP1 family.</text>
</comment>
<dbReference type="OrthoDB" id="20900at2759"/>
<dbReference type="SUPFAM" id="SSF48371">
    <property type="entry name" value="ARM repeat"/>
    <property type="match status" value="1"/>
</dbReference>
<dbReference type="Pfam" id="PF08167">
    <property type="entry name" value="RIX1"/>
    <property type="match status" value="1"/>
</dbReference>
<gene>
    <name evidence="7" type="ORF">BDQ12DRAFT_675397</name>
</gene>
<protein>
    <recommendedName>
        <fullName evidence="3">Pre-rRNA-processing protein RIX1</fullName>
    </recommendedName>
</protein>